<evidence type="ECO:0000313" key="7">
    <source>
        <dbReference type="RefSeq" id="XP_012935926.1"/>
    </source>
</evidence>
<feature type="chain" id="PRO_5045585902" evidence="4">
    <location>
        <begin position="21"/>
        <end position="172"/>
    </location>
</feature>
<organism evidence="6 7">
    <name type="scientific">Aplysia californica</name>
    <name type="common">California sea hare</name>
    <dbReference type="NCBI Taxonomy" id="6500"/>
    <lineage>
        <taxon>Eukaryota</taxon>
        <taxon>Metazoa</taxon>
        <taxon>Spiralia</taxon>
        <taxon>Lophotrochozoa</taxon>
        <taxon>Mollusca</taxon>
        <taxon>Gastropoda</taxon>
        <taxon>Heterobranchia</taxon>
        <taxon>Euthyneura</taxon>
        <taxon>Tectipleura</taxon>
        <taxon>Aplysiida</taxon>
        <taxon>Aplysioidea</taxon>
        <taxon>Aplysiidae</taxon>
        <taxon>Aplysia</taxon>
    </lineage>
</organism>
<evidence type="ECO:0000256" key="2">
    <source>
        <dbReference type="ARBA" id="ARBA00023157"/>
    </source>
</evidence>
<dbReference type="InterPro" id="IPR029034">
    <property type="entry name" value="Cystine-knot_cytokine"/>
</dbReference>
<dbReference type="Pfam" id="PF16077">
    <property type="entry name" value="Spaetzle"/>
    <property type="match status" value="1"/>
</dbReference>
<keyword evidence="2" id="KW-1015">Disulfide bond</keyword>
<keyword evidence="1 4" id="KW-0732">Signal</keyword>
<sequence>MQMILMIGIMFISLIGKPSAITSATAVSRVTRAQLLRAILEHSRYSHDVSKRNLERVDVTYRMDCCASETHLIHPRGGLARDGKLLEIYRDHRTVQKFYQTTCRPEILNKPCPLVDHKFQHVSRCVQKYSYVYAFVRDFNVSESFRLDYIKLKSGCSCELDFTLREDIMEYR</sequence>
<feature type="signal peptide" evidence="4">
    <location>
        <begin position="1"/>
        <end position="20"/>
    </location>
</feature>
<evidence type="ECO:0000256" key="1">
    <source>
        <dbReference type="ARBA" id="ARBA00022729"/>
    </source>
</evidence>
<accession>A0ABM0ZWF2</accession>
<dbReference type="Gene3D" id="2.10.90.10">
    <property type="entry name" value="Cystine-knot cytokines"/>
    <property type="match status" value="1"/>
</dbReference>
<evidence type="ECO:0000259" key="5">
    <source>
        <dbReference type="Pfam" id="PF16077"/>
    </source>
</evidence>
<evidence type="ECO:0000313" key="6">
    <source>
        <dbReference type="Proteomes" id="UP000694888"/>
    </source>
</evidence>
<dbReference type="GeneID" id="101864678"/>
<protein>
    <submittedName>
        <fullName evidence="7">Uncharacterized protein LOC101864678</fullName>
    </submittedName>
</protein>
<dbReference type="RefSeq" id="XP_012935926.1">
    <property type="nucleotide sequence ID" value="XM_013080472.2"/>
</dbReference>
<dbReference type="InterPro" id="IPR032104">
    <property type="entry name" value="Spaetzle"/>
</dbReference>
<evidence type="ECO:0000256" key="3">
    <source>
        <dbReference type="ARBA" id="ARBA00023180"/>
    </source>
</evidence>
<evidence type="ECO:0000256" key="4">
    <source>
        <dbReference type="SAM" id="SignalP"/>
    </source>
</evidence>
<name>A0ABM0ZWF2_APLCA</name>
<dbReference type="PANTHER" id="PTHR23199">
    <property type="entry name" value="NEUROTROPHIN 1-RELATED"/>
    <property type="match status" value="1"/>
</dbReference>
<keyword evidence="3" id="KW-0325">Glycoprotein</keyword>
<dbReference type="PANTHER" id="PTHR23199:SF12">
    <property type="entry name" value="NEUROTROPHIN 1-RELATED"/>
    <property type="match status" value="1"/>
</dbReference>
<feature type="domain" description="Spaetzle" evidence="5">
    <location>
        <begin position="64"/>
        <end position="159"/>
    </location>
</feature>
<dbReference type="Proteomes" id="UP000694888">
    <property type="component" value="Unplaced"/>
</dbReference>
<proteinExistence type="predicted"/>
<dbReference type="SUPFAM" id="SSF57501">
    <property type="entry name" value="Cystine-knot cytokines"/>
    <property type="match status" value="1"/>
</dbReference>
<reference evidence="7" key="1">
    <citation type="submission" date="2025-08" db="UniProtKB">
        <authorList>
            <consortium name="RefSeq"/>
        </authorList>
    </citation>
    <scope>IDENTIFICATION</scope>
</reference>
<keyword evidence="6" id="KW-1185">Reference proteome</keyword>
<gene>
    <name evidence="7" type="primary">LOC101864678</name>
</gene>
<dbReference type="InterPro" id="IPR052444">
    <property type="entry name" value="Spz/Toll_ligand-like"/>
</dbReference>